<reference evidence="2" key="1">
    <citation type="submission" date="2021-12" db="EMBL/GenBank/DDBJ databases">
        <authorList>
            <person name="Rodrigo-Torres L."/>
            <person name="Arahal R. D."/>
            <person name="Lucena T."/>
        </authorList>
    </citation>
    <scope>NUCLEOTIDE SEQUENCE</scope>
    <source>
        <strain evidence="2">CECT 8267</strain>
    </source>
</reference>
<accession>A0ABM9AJD9</accession>
<organism evidence="2 3">
    <name type="scientific">Sinobacterium norvegicum</name>
    <dbReference type="NCBI Taxonomy" id="1641715"/>
    <lineage>
        <taxon>Bacteria</taxon>
        <taxon>Pseudomonadati</taxon>
        <taxon>Pseudomonadota</taxon>
        <taxon>Gammaproteobacteria</taxon>
        <taxon>Cellvibrionales</taxon>
        <taxon>Spongiibacteraceae</taxon>
        <taxon>Sinobacterium</taxon>
    </lineage>
</organism>
<dbReference type="Proteomes" id="UP000838100">
    <property type="component" value="Unassembled WGS sequence"/>
</dbReference>
<evidence type="ECO:0008006" key="4">
    <source>
        <dbReference type="Google" id="ProtNLM"/>
    </source>
</evidence>
<evidence type="ECO:0000313" key="2">
    <source>
        <dbReference type="EMBL" id="CAH0993358.1"/>
    </source>
</evidence>
<dbReference type="SUPFAM" id="SSF55073">
    <property type="entry name" value="Nucleotide cyclase"/>
    <property type="match status" value="1"/>
</dbReference>
<feature type="compositionally biased region" description="Basic and acidic residues" evidence="1">
    <location>
        <begin position="396"/>
        <end position="420"/>
    </location>
</feature>
<dbReference type="InterPro" id="IPR029787">
    <property type="entry name" value="Nucleotide_cyclase"/>
</dbReference>
<comment type="caution">
    <text evidence="2">The sequence shown here is derived from an EMBL/GenBank/DDBJ whole genome shotgun (WGS) entry which is preliminary data.</text>
</comment>
<name>A0ABM9AJD9_9GAMM</name>
<protein>
    <recommendedName>
        <fullName evidence="4">Guanylate cyclase domain-containing protein</fullName>
    </recommendedName>
</protein>
<proteinExistence type="predicted"/>
<feature type="region of interest" description="Disordered" evidence="1">
    <location>
        <begin position="396"/>
        <end position="429"/>
    </location>
</feature>
<keyword evidence="3" id="KW-1185">Reference proteome</keyword>
<evidence type="ECO:0000313" key="3">
    <source>
        <dbReference type="Proteomes" id="UP000838100"/>
    </source>
</evidence>
<sequence>MSDSESLSEQHGVAIGILQRGNLKFLEAAIREHWGLGQNIVLCWRTTAKGIELLMAPHYFLAQYTAALNQTAVDSRLEALNGLFIKKLISGRRYMKAQAFNGTAKRLGLEPIAIDLPVPIADDGAAQSLVEELLHRYSISYVDKRAVLLFDIVDFSLFTPFEQTSQLNSLSYSINSSYHKLLKQHIEINFTRTTTGDGFYIWSRDNTPEASLNLYLFMLLVVMDNAIARRRAVGNTVPLIRTGFHMGSHYEFYQAEGLNPTMFSYIVGDVTIELARMLDGASPGQIVMGDFETSVPTSSGEGAYLIDVDTPRFVERARKKLASLKDWSLTEDKILEVRCYLTGETGASGGETVKTFTITDKHGMTRKTYNVRINIHMSNGQAIILGMQRRSKEKREVIEQRRYARQESSQRRQLRDRIEQQKGLNTHGE</sequence>
<gene>
    <name evidence="2" type="ORF">SIN8267_03506</name>
</gene>
<dbReference type="Gene3D" id="3.30.70.1230">
    <property type="entry name" value="Nucleotide cyclase"/>
    <property type="match status" value="1"/>
</dbReference>
<evidence type="ECO:0000256" key="1">
    <source>
        <dbReference type="SAM" id="MobiDB-lite"/>
    </source>
</evidence>
<dbReference type="EMBL" id="CAKLPX010000008">
    <property type="protein sequence ID" value="CAH0993358.1"/>
    <property type="molecule type" value="Genomic_DNA"/>
</dbReference>
<dbReference type="RefSeq" id="WP_237446038.1">
    <property type="nucleotide sequence ID" value="NZ_CAKLPX010000008.1"/>
</dbReference>